<dbReference type="SUPFAM" id="SSF53850">
    <property type="entry name" value="Periplasmic binding protein-like II"/>
    <property type="match status" value="1"/>
</dbReference>
<name>A0ABR7NJS1_9FIRM</name>
<sequence>MKKRVLSLVLSLSMIFSLAACGGQNGSSSAAASQADASGAAAGTSASAPAGESVNITWATASLGGTVQMVATAIATVINKYEPNYKITVQATGGSVENIRLLKSNECDIAHTTEGVNGFRGTGSFEGEGGVEKMQTLVKLYGNEMVALVMEDSPLADTKSLEGLKVCIGPTGSGVSQMATAYLKALGVLDKCNVLNISYNDSVDALKDGTIDVLFAFTSGKMPNSYLTQLETSAAVRALPLETGLFEGIFAEQADFGATSLPAGSLKCITEEYPTYASFSIQFVDDRMSEDVAYTIVKYIYESYDELCVYNNSCKALTIADALEGMPKEIPIHPGAAKYFKEVGVWDDAYTIGTVKG</sequence>
<feature type="signal peptide" evidence="1">
    <location>
        <begin position="1"/>
        <end position="19"/>
    </location>
</feature>
<dbReference type="Gene3D" id="3.40.190.10">
    <property type="entry name" value="Periplasmic binding protein-like II"/>
    <property type="match status" value="2"/>
</dbReference>
<dbReference type="PANTHER" id="PTHR42941:SF1">
    <property type="entry name" value="SLL1037 PROTEIN"/>
    <property type="match status" value="1"/>
</dbReference>
<dbReference type="RefSeq" id="WP_262399983.1">
    <property type="nucleotide sequence ID" value="NZ_JACRTB010000011.1"/>
</dbReference>
<dbReference type="EMBL" id="JACRTB010000011">
    <property type="protein sequence ID" value="MBC8576460.1"/>
    <property type="molecule type" value="Genomic_DNA"/>
</dbReference>
<accession>A0ABR7NJS1</accession>
<keyword evidence="1" id="KW-0732">Signal</keyword>
<dbReference type="NCBIfam" id="TIGR02122">
    <property type="entry name" value="TRAP_TAXI"/>
    <property type="match status" value="1"/>
</dbReference>
<evidence type="ECO:0000313" key="2">
    <source>
        <dbReference type="EMBL" id="MBC8576460.1"/>
    </source>
</evidence>
<gene>
    <name evidence="2" type="ORF">H8717_08585</name>
</gene>
<dbReference type="Pfam" id="PF16868">
    <property type="entry name" value="NMT1_3"/>
    <property type="match status" value="1"/>
</dbReference>
<comment type="caution">
    <text evidence="2">The sequence shown here is derived from an EMBL/GenBank/DDBJ whole genome shotgun (WGS) entry which is preliminary data.</text>
</comment>
<evidence type="ECO:0000313" key="3">
    <source>
        <dbReference type="Proteomes" id="UP000658131"/>
    </source>
</evidence>
<dbReference type="Proteomes" id="UP000658131">
    <property type="component" value="Unassembled WGS sequence"/>
</dbReference>
<dbReference type="PROSITE" id="PS51257">
    <property type="entry name" value="PROKAR_LIPOPROTEIN"/>
    <property type="match status" value="1"/>
</dbReference>
<protein>
    <submittedName>
        <fullName evidence="2">TAXI family TRAP transporter solute-binding subunit</fullName>
    </submittedName>
</protein>
<evidence type="ECO:0000256" key="1">
    <source>
        <dbReference type="SAM" id="SignalP"/>
    </source>
</evidence>
<feature type="chain" id="PRO_5045989767" evidence="1">
    <location>
        <begin position="20"/>
        <end position="357"/>
    </location>
</feature>
<reference evidence="2 3" key="1">
    <citation type="submission" date="2020-08" db="EMBL/GenBank/DDBJ databases">
        <title>Genome public.</title>
        <authorList>
            <person name="Liu C."/>
            <person name="Sun Q."/>
        </authorList>
    </citation>
    <scope>NUCLEOTIDE SEQUENCE [LARGE SCALE GENOMIC DNA]</scope>
    <source>
        <strain evidence="2 3">BX1</strain>
    </source>
</reference>
<proteinExistence type="predicted"/>
<keyword evidence="3" id="KW-1185">Reference proteome</keyword>
<dbReference type="InterPro" id="IPR011852">
    <property type="entry name" value="TRAP_TAXI"/>
</dbReference>
<organism evidence="2 3">
    <name type="scientific">Yanshouia hominis</name>
    <dbReference type="NCBI Taxonomy" id="2763673"/>
    <lineage>
        <taxon>Bacteria</taxon>
        <taxon>Bacillati</taxon>
        <taxon>Bacillota</taxon>
        <taxon>Clostridia</taxon>
        <taxon>Eubacteriales</taxon>
        <taxon>Oscillospiraceae</taxon>
        <taxon>Yanshouia</taxon>
    </lineage>
</organism>
<dbReference type="CDD" id="cd13520">
    <property type="entry name" value="PBP2_TAXI_TRAP"/>
    <property type="match status" value="1"/>
</dbReference>
<dbReference type="PANTHER" id="PTHR42941">
    <property type="entry name" value="SLL1037 PROTEIN"/>
    <property type="match status" value="1"/>
</dbReference>